<comment type="caution">
    <text evidence="1">The sequence shown here is derived from an EMBL/GenBank/DDBJ whole genome shotgun (WGS) entry which is preliminary data.</text>
</comment>
<dbReference type="Proteomes" id="UP000701853">
    <property type="component" value="Chromosome 2"/>
</dbReference>
<evidence type="ECO:0000313" key="1">
    <source>
        <dbReference type="EMBL" id="KAG8501811.1"/>
    </source>
</evidence>
<accession>A0A8J5ZJG7</accession>
<reference evidence="1 2" key="1">
    <citation type="journal article" date="2021" name="bioRxiv">
        <title>The Gossypium anomalum genome as a resource for cotton improvement and evolutionary analysis of hybrid incompatibility.</title>
        <authorList>
            <person name="Grover C.E."/>
            <person name="Yuan D."/>
            <person name="Arick M.A."/>
            <person name="Miller E.R."/>
            <person name="Hu G."/>
            <person name="Peterson D.G."/>
            <person name="Wendel J.F."/>
            <person name="Udall J.A."/>
        </authorList>
    </citation>
    <scope>NUCLEOTIDE SEQUENCE [LARGE SCALE GENOMIC DNA]</scope>
    <source>
        <strain evidence="1">JFW-Udall</strain>
        <tissue evidence="1">Leaf</tissue>
    </source>
</reference>
<protein>
    <recommendedName>
        <fullName evidence="3">Alpha-carbonic anhydrase domain-containing protein</fullName>
    </recommendedName>
</protein>
<dbReference type="EMBL" id="JAHUZN010000002">
    <property type="protein sequence ID" value="KAG8501811.1"/>
    <property type="molecule type" value="Genomic_DNA"/>
</dbReference>
<proteinExistence type="predicted"/>
<organism evidence="1 2">
    <name type="scientific">Gossypium anomalum</name>
    <dbReference type="NCBI Taxonomy" id="47600"/>
    <lineage>
        <taxon>Eukaryota</taxon>
        <taxon>Viridiplantae</taxon>
        <taxon>Streptophyta</taxon>
        <taxon>Embryophyta</taxon>
        <taxon>Tracheophyta</taxon>
        <taxon>Spermatophyta</taxon>
        <taxon>Magnoliopsida</taxon>
        <taxon>eudicotyledons</taxon>
        <taxon>Gunneridae</taxon>
        <taxon>Pentapetalae</taxon>
        <taxon>rosids</taxon>
        <taxon>malvids</taxon>
        <taxon>Malvales</taxon>
        <taxon>Malvaceae</taxon>
        <taxon>Malvoideae</taxon>
        <taxon>Gossypium</taxon>
    </lineage>
</organism>
<name>A0A8J5ZJG7_9ROSI</name>
<keyword evidence="2" id="KW-1185">Reference proteome</keyword>
<evidence type="ECO:0008006" key="3">
    <source>
        <dbReference type="Google" id="ProtNLM"/>
    </source>
</evidence>
<dbReference type="AlphaFoldDB" id="A0A8J5ZJG7"/>
<sequence length="111" mass="12400">MRFDGETRATEINGTELHFNSVTGILLLSIPSMAGEPIKKMFDLEAHLIHESAYGKSAVTGIMYKIERPDPFLLSASKNIYFSDVNALFVPACTENVVSCFVQKVHYFPQN</sequence>
<dbReference type="OrthoDB" id="429145at2759"/>
<evidence type="ECO:0000313" key="2">
    <source>
        <dbReference type="Proteomes" id="UP000701853"/>
    </source>
</evidence>
<gene>
    <name evidence="1" type="ORF">CXB51_004090</name>
</gene>